<dbReference type="EMBL" id="DXHR01000035">
    <property type="protein sequence ID" value="HIW13734.1"/>
    <property type="molecule type" value="Genomic_DNA"/>
</dbReference>
<keyword evidence="1" id="KW-1133">Transmembrane helix</keyword>
<protein>
    <submittedName>
        <fullName evidence="2">Uncharacterized protein</fullName>
    </submittedName>
</protein>
<reference evidence="2" key="2">
    <citation type="submission" date="2021-04" db="EMBL/GenBank/DDBJ databases">
        <authorList>
            <person name="Gilroy R."/>
        </authorList>
    </citation>
    <scope>NUCLEOTIDE SEQUENCE</scope>
    <source>
        <strain evidence="2">ChiHjej13B12-752</strain>
    </source>
</reference>
<reference evidence="2" key="1">
    <citation type="journal article" date="2021" name="PeerJ">
        <title>Extensive microbial diversity within the chicken gut microbiome revealed by metagenomics and culture.</title>
        <authorList>
            <person name="Gilroy R."/>
            <person name="Ravi A."/>
            <person name="Getino M."/>
            <person name="Pursley I."/>
            <person name="Horton D.L."/>
            <person name="Alikhan N.F."/>
            <person name="Baker D."/>
            <person name="Gharbi K."/>
            <person name="Hall N."/>
            <person name="Watson M."/>
            <person name="Adriaenssens E.M."/>
            <person name="Foster-Nyarko E."/>
            <person name="Jarju S."/>
            <person name="Secka A."/>
            <person name="Antonio M."/>
            <person name="Oren A."/>
            <person name="Chaudhuri R.R."/>
            <person name="La Ragione R."/>
            <person name="Hildebrand F."/>
            <person name="Pallen M.J."/>
        </authorList>
    </citation>
    <scope>NUCLEOTIDE SEQUENCE</scope>
    <source>
        <strain evidence="2">ChiHjej13B12-752</strain>
    </source>
</reference>
<feature type="transmembrane region" description="Helical" evidence="1">
    <location>
        <begin position="20"/>
        <end position="42"/>
    </location>
</feature>
<sequence>MFAINPTILLITDATAFEMVWSVLTAAVGMATFAAFIQGYMFARLNIIERMTTLVTTLLFIQSDFATDAMAFSLFIIVIIFQIYKKKRETAQSAQ</sequence>
<keyword evidence="1" id="KW-0812">Transmembrane</keyword>
<evidence type="ECO:0000256" key="1">
    <source>
        <dbReference type="SAM" id="Phobius"/>
    </source>
</evidence>
<keyword evidence="1" id="KW-0472">Membrane</keyword>
<dbReference type="AlphaFoldDB" id="A0A9D1QJR7"/>
<feature type="transmembrane region" description="Helical" evidence="1">
    <location>
        <begin position="54"/>
        <end position="84"/>
    </location>
</feature>
<name>A0A9D1QJR7_9STAP</name>
<proteinExistence type="predicted"/>
<comment type="caution">
    <text evidence="2">The sequence shown here is derived from an EMBL/GenBank/DDBJ whole genome shotgun (WGS) entry which is preliminary data.</text>
</comment>
<accession>A0A9D1QJR7</accession>
<dbReference type="Proteomes" id="UP000823989">
    <property type="component" value="Unassembled WGS sequence"/>
</dbReference>
<gene>
    <name evidence="2" type="ORF">H9891_11335</name>
</gene>
<evidence type="ECO:0000313" key="2">
    <source>
        <dbReference type="EMBL" id="HIW13734.1"/>
    </source>
</evidence>
<organism evidence="2 3">
    <name type="scientific">Candidatus Salinicoccus stercoripullorum</name>
    <dbReference type="NCBI Taxonomy" id="2838756"/>
    <lineage>
        <taxon>Bacteria</taxon>
        <taxon>Bacillati</taxon>
        <taxon>Bacillota</taxon>
        <taxon>Bacilli</taxon>
        <taxon>Bacillales</taxon>
        <taxon>Staphylococcaceae</taxon>
        <taxon>Salinicoccus</taxon>
    </lineage>
</organism>
<evidence type="ECO:0000313" key="3">
    <source>
        <dbReference type="Proteomes" id="UP000823989"/>
    </source>
</evidence>